<dbReference type="EMBL" id="AZDA01000092">
    <property type="protein sequence ID" value="KRK34384.1"/>
    <property type="molecule type" value="Genomic_DNA"/>
</dbReference>
<comment type="caution">
    <text evidence="1">The sequence shown here is derived from an EMBL/GenBank/DDBJ whole genome shotgun (WGS) entry which is preliminary data.</text>
</comment>
<dbReference type="Proteomes" id="UP000051461">
    <property type="component" value="Unassembled WGS sequence"/>
</dbReference>
<proteinExistence type="predicted"/>
<dbReference type="InterPro" id="IPR019612">
    <property type="entry name" value="Minor_capsid_put"/>
</dbReference>
<protein>
    <recommendedName>
        <fullName evidence="3">Minor capsid protein</fullName>
    </recommendedName>
</protein>
<keyword evidence="2" id="KW-1185">Reference proteome</keyword>
<dbReference type="PATRIC" id="fig|1423726.3.peg.608"/>
<dbReference type="STRING" id="1423726.FC07_GL000592"/>
<dbReference type="RefSeq" id="WP_057905023.1">
    <property type="nucleotide sequence ID" value="NZ_AZDA01000092.1"/>
</dbReference>
<gene>
    <name evidence="1" type="ORF">FC07_GL000592</name>
</gene>
<evidence type="ECO:0000313" key="1">
    <source>
        <dbReference type="EMBL" id="KRK34384.1"/>
    </source>
</evidence>
<organism evidence="1 2">
    <name type="scientific">Loigolactobacillus bifermentans DSM 20003</name>
    <dbReference type="NCBI Taxonomy" id="1423726"/>
    <lineage>
        <taxon>Bacteria</taxon>
        <taxon>Bacillati</taxon>
        <taxon>Bacillota</taxon>
        <taxon>Bacilli</taxon>
        <taxon>Lactobacillales</taxon>
        <taxon>Lactobacillaceae</taxon>
        <taxon>Loigolactobacillus</taxon>
    </lineage>
</organism>
<name>A0A0R1GK42_9LACO</name>
<dbReference type="Pfam" id="PF10665">
    <property type="entry name" value="Minor_capsid_1"/>
    <property type="match status" value="1"/>
</dbReference>
<evidence type="ECO:0000313" key="2">
    <source>
        <dbReference type="Proteomes" id="UP000051461"/>
    </source>
</evidence>
<dbReference type="AlphaFoldDB" id="A0A0R1GK42"/>
<reference evidence="1 2" key="1">
    <citation type="journal article" date="2015" name="Genome Announc.">
        <title>Expanding the biotechnology potential of lactobacilli through comparative genomics of 213 strains and associated genera.</title>
        <authorList>
            <person name="Sun Z."/>
            <person name="Harris H.M."/>
            <person name="McCann A."/>
            <person name="Guo C."/>
            <person name="Argimon S."/>
            <person name="Zhang W."/>
            <person name="Yang X."/>
            <person name="Jeffery I.B."/>
            <person name="Cooney J.C."/>
            <person name="Kagawa T.F."/>
            <person name="Liu W."/>
            <person name="Song Y."/>
            <person name="Salvetti E."/>
            <person name="Wrobel A."/>
            <person name="Rasinkangas P."/>
            <person name="Parkhill J."/>
            <person name="Rea M.C."/>
            <person name="O'Sullivan O."/>
            <person name="Ritari J."/>
            <person name="Douillard F.P."/>
            <person name="Paul Ross R."/>
            <person name="Yang R."/>
            <person name="Briner A.E."/>
            <person name="Felis G.E."/>
            <person name="de Vos W.M."/>
            <person name="Barrangou R."/>
            <person name="Klaenhammer T.R."/>
            <person name="Caufield P.W."/>
            <person name="Cui Y."/>
            <person name="Zhang H."/>
            <person name="O'Toole P.W."/>
        </authorList>
    </citation>
    <scope>NUCLEOTIDE SEQUENCE [LARGE SCALE GENOMIC DNA]</scope>
    <source>
        <strain evidence="1 2">DSM 20003</strain>
    </source>
</reference>
<accession>A0A0R1GK42</accession>
<evidence type="ECO:0008006" key="3">
    <source>
        <dbReference type="Google" id="ProtNLM"/>
    </source>
</evidence>
<sequence length="134" mass="14920">MDDIEAMPLEMLIHSIKVKPYQSLAKSNWQTGDYAPAGTAVATADSDEITIQHVLIQPDTKKVLANASNNTNVYTSVNVHTLFIDRVNSDPAQALQLQDAVTWLETGQTFKVSEVVPIYTFNPTQPHHWEVTLE</sequence>